<proteinExistence type="predicted"/>
<keyword evidence="3" id="KW-1185">Reference proteome</keyword>
<feature type="domain" description="C2H2-type" evidence="2">
    <location>
        <begin position="94"/>
        <end position="117"/>
    </location>
</feature>
<organism evidence="3 4">
    <name type="scientific">Parastrongyloides trichosuri</name>
    <name type="common">Possum-specific nematode worm</name>
    <dbReference type="NCBI Taxonomy" id="131310"/>
    <lineage>
        <taxon>Eukaryota</taxon>
        <taxon>Metazoa</taxon>
        <taxon>Ecdysozoa</taxon>
        <taxon>Nematoda</taxon>
        <taxon>Chromadorea</taxon>
        <taxon>Rhabditida</taxon>
        <taxon>Tylenchina</taxon>
        <taxon>Panagrolaimomorpha</taxon>
        <taxon>Strongyloidoidea</taxon>
        <taxon>Strongyloididae</taxon>
        <taxon>Parastrongyloides</taxon>
    </lineage>
</organism>
<name>A0A0N4ZR33_PARTI</name>
<feature type="domain" description="C2H2-type" evidence="2">
    <location>
        <begin position="268"/>
        <end position="293"/>
    </location>
</feature>
<protein>
    <submittedName>
        <fullName evidence="4">C2H2-type domain-containing protein</fullName>
    </submittedName>
</protein>
<dbReference type="Proteomes" id="UP000038045">
    <property type="component" value="Unplaced"/>
</dbReference>
<evidence type="ECO:0000313" key="4">
    <source>
        <dbReference type="WBParaSite" id="PTRK_0001097300.1"/>
    </source>
</evidence>
<dbReference type="WBParaSite" id="PTRK_0001097300.1">
    <property type="protein sequence ID" value="PTRK_0001097300.1"/>
    <property type="gene ID" value="PTRK_0001097300"/>
</dbReference>
<feature type="domain" description="C2H2-type" evidence="2">
    <location>
        <begin position="237"/>
        <end position="258"/>
    </location>
</feature>
<evidence type="ECO:0000256" key="1">
    <source>
        <dbReference type="SAM" id="MobiDB-lite"/>
    </source>
</evidence>
<dbReference type="SMART" id="SM00355">
    <property type="entry name" value="ZnF_C2H2"/>
    <property type="match status" value="4"/>
</dbReference>
<evidence type="ECO:0000313" key="3">
    <source>
        <dbReference type="Proteomes" id="UP000038045"/>
    </source>
</evidence>
<dbReference type="InterPro" id="IPR013087">
    <property type="entry name" value="Znf_C2H2_type"/>
</dbReference>
<feature type="region of interest" description="Disordered" evidence="1">
    <location>
        <begin position="351"/>
        <end position="385"/>
    </location>
</feature>
<accession>A0A0N4ZR33</accession>
<feature type="domain" description="C2H2-type" evidence="2">
    <location>
        <begin position="65"/>
        <end position="88"/>
    </location>
</feature>
<dbReference type="Gene3D" id="3.30.160.60">
    <property type="entry name" value="Classic Zinc Finger"/>
    <property type="match status" value="1"/>
</dbReference>
<reference evidence="4" key="1">
    <citation type="submission" date="2017-02" db="UniProtKB">
        <authorList>
            <consortium name="WormBaseParasite"/>
        </authorList>
    </citation>
    <scope>IDENTIFICATION</scope>
</reference>
<sequence length="400" mass="45467">MNDLSNQHIKNGALMQSLQEQDHNSAAAFFQNFTAFIEALSGSHLPSNTTLLPNITMEDYENMFLRCMECGVGKVSSEELENHIKTEHLSWFPFECPVCGAKRATSLLMREHVYSVHRMKHFSYIYNDDPVAQRTLRMLLDHSILNNERTKCHPSIEIPIENERKEILPIKDNDDIIEAKAENDNTLQNVSDGSTNNVINSMNIFGNFETLLSGVERQVALDAKKLPKGVTKKRVIGICSSCKKPVTAGSRQVHIFYHLAKDQQKFRFRCLYDGCDVAHYRKDQLEAHQTKIHGVTAPELMKDCTQELAVICNDLSLELLGTISNAPGPTAEEGQKLFNEMQEEAMQQMNNKKIRKRKNSNAPKFVLNSMSTTPDNLQKDNKELDDHVPLIKKEYVVEES</sequence>
<dbReference type="STRING" id="131310.A0A0N4ZR33"/>
<dbReference type="AlphaFoldDB" id="A0A0N4ZR33"/>
<evidence type="ECO:0000259" key="2">
    <source>
        <dbReference type="SMART" id="SM00355"/>
    </source>
</evidence>